<dbReference type="Pfam" id="PF07564">
    <property type="entry name" value="DUF1542"/>
    <property type="match status" value="18"/>
</dbReference>
<keyword evidence="4" id="KW-0572">Peptidoglycan-anchor</keyword>
<dbReference type="Pfam" id="PF00746">
    <property type="entry name" value="Gram_pos_anchor"/>
    <property type="match status" value="1"/>
</dbReference>
<evidence type="ECO:0000256" key="4">
    <source>
        <dbReference type="ARBA" id="ARBA00023088"/>
    </source>
</evidence>
<gene>
    <name evidence="8" type="ORF">LHUE1_002842</name>
</gene>
<protein>
    <submittedName>
        <fullName evidence="8">DUF1542 domain-containing protein</fullName>
    </submittedName>
</protein>
<accession>A0ABY8DWC2</accession>
<evidence type="ECO:0000256" key="1">
    <source>
        <dbReference type="ARBA" id="ARBA00022512"/>
    </source>
</evidence>
<evidence type="ECO:0000256" key="5">
    <source>
        <dbReference type="SAM" id="MobiDB-lite"/>
    </source>
</evidence>
<evidence type="ECO:0000313" key="9">
    <source>
        <dbReference type="Proteomes" id="UP001220228"/>
    </source>
</evidence>
<evidence type="ECO:0000259" key="7">
    <source>
        <dbReference type="PROSITE" id="PS50847"/>
    </source>
</evidence>
<dbReference type="NCBIfam" id="TIGR01167">
    <property type="entry name" value="LPXTG_anchor"/>
    <property type="match status" value="1"/>
</dbReference>
<keyword evidence="1" id="KW-0134">Cell wall</keyword>
<organism evidence="8 9">
    <name type="scientific">Lacticaseibacillus huelsenbergensis</name>
    <dbReference type="NCBI Taxonomy" id="3035291"/>
    <lineage>
        <taxon>Bacteria</taxon>
        <taxon>Bacillati</taxon>
        <taxon>Bacillota</taxon>
        <taxon>Bacilli</taxon>
        <taxon>Lactobacillales</taxon>
        <taxon>Lactobacillaceae</taxon>
        <taxon>Lacticaseibacillus</taxon>
    </lineage>
</organism>
<dbReference type="PROSITE" id="PS50847">
    <property type="entry name" value="GRAM_POS_ANCHORING"/>
    <property type="match status" value="1"/>
</dbReference>
<dbReference type="Proteomes" id="UP001220228">
    <property type="component" value="Chromosome"/>
</dbReference>
<keyword evidence="6" id="KW-0812">Transmembrane</keyword>
<keyword evidence="9" id="KW-1185">Reference proteome</keyword>
<keyword evidence="3" id="KW-0732">Signal</keyword>
<reference evidence="8 9" key="1">
    <citation type="submission" date="2023-03" db="EMBL/GenBank/DDBJ databases">
        <authorList>
            <person name="Ruckert-Reed C."/>
        </authorList>
    </citation>
    <scope>NUCLEOTIDE SEQUENCE [LARGE SCALE GENOMIC DNA]</scope>
    <source>
        <strain evidence="8 9">DSM 115425</strain>
    </source>
</reference>
<evidence type="ECO:0000256" key="2">
    <source>
        <dbReference type="ARBA" id="ARBA00022525"/>
    </source>
</evidence>
<dbReference type="RefSeq" id="WP_277848086.1">
    <property type="nucleotide sequence ID" value="NZ_CP120687.1"/>
</dbReference>
<proteinExistence type="predicted"/>
<sequence length="2161" mass="226562">MKKGTLTFFLATGIVTIGLWDSTIVVQAAVKPQVGNIFIGGIGGDKSTDYKRVVDSITFKYSNDTITYDQKTDTFKIPIRFGSANIAGGLDRYLKFSYSFNDELEGKVKRVVISPDGLDTAVINQMDPTTHQFTHQWDVRTRVGGTADAVIYMQAHKITPDDWIAVQMESSRLKNLTPIRPAWNSTRVLEYKDFGPALNAKLLESMKKKAVADVATDSKAVQAEAKKKIDQVKVDDDFAKVLPQVVTGAHKEQAKDDLDGEAATVNAKIDSDPTLTASEKAKQKDAVTAETTKAKTVVDQAQDDTGVQQAKAVGIATIDAQHKPGTALDVRRSDAKKDIDAEAAKVTAAIDQDHTLTTAEKTAQKQATADEVTKAKTAIDQAKTIEAINQAKTDGIKAIDVQHQSGADFDKQKEQANQALDAEAKKVTAAIDQDATLTAAEKQGQKQAVAKAADSAKAAVDKVQDMDHLNQAKADGIKAIDDQHQAGVALPARQDTAKKAIDAEAAKITTAIDKDPTLTTAEKKTQKQAVVDATAKAKTAIDQAQNADDVNQKQADGIKAIDGQHQLGVTLNKQKATAKQAIDDEAAKVTGDIDQDVTLTAADKQAQKQAVADEAAKVKAAIDAAQNADSVIKTQTDGIRAVDDQHQAGTDLAVRKAEAQKAIDAEAVLEADAIDQDVTLTTSEKAVQKQAVTDKAAAAKDAILKAQDVDGVNQAEAAGIKGVDDVHQAGTLLDTRKAEAKKAIDAEVTQVQQAIDQDVTLIAAEKATQKQAAADEATKAKAAIDAANDADAVDQGKADGVKAVAAAHQSGALLDTRKADAKQVMDTEAAKVTAAIDRDATLTNAEKAKQKQAVTDEVTKAKAVIDAAKDADAVDQSQNDGIQHINAQYQPGIALHVRKTDAKQAIDAQAVKIADEIDQDATLTAAAKKTQKQAATDEAVKARAAIDAAQSADAVDQAKTDGLKNIADQHQPGKALTNRRDDAKQAIAKEVAKTVTAIDQDVTLTKAEKDNQKQAVTAAADKARQAIDGAQSADAVDQAKADGNKAIAGQHQAGTALATRKDDAKQAIDTEAAKVAGDIDQDNTLTAAEKQAQKQGVADEAAKAKAIVDGAQDADEVEQAQVDGIRAVDDQHQSGTDLATRQTEAQKAIDAEAALETDAIDQDVTLTSGEKAKQKQTVADKAAAGKAAIAQAQDIDGVNQATFDGVKAIDAVHQSGTLLDTRKDAAKQAIDAEAGKVEQAIDQDVTLTTDQKATQKQAVVDEAAKAKNNIDSALNADAVDQAEVDGIKAIDDQHHAGTDLATRKTAAEKAIDAEAIKVINAIERDVTLTSTKKAMQKRAVKDKEAKEKKAIGAATDADKVNNAKTHGIKHIDEQHQADATLKAHKQVAEKAIDAEAAKVIQTIDQDVTLTGAEKASQKQSVAEEVIKAKKKIQQAKDVDQINQAIAQGIKAIDDQHRSGKDLTTRKEAHKTAIDAEAAKVTASIDQDATLTGTQKAVQKQAVAAEAAKAKKTIDAATDADAVDQAKTAGIQAIDGQHQPGTAVATRKDEAKKTIDDHVAQIIDSINRDVTLTAAEKAKQKQAATDAAAKVKVVIDQAQDADGVDQAVNQNLKTIDATHQAGNALATRKDDAKAAVDAEAVKVTQAIDQDVTLTIAEKTAQRQAVANETTKAKAAIDAAQDADSVDQTKDAGIQAIGAQHVSGQAMDRSKADNKKAIDDEAVKVQHEIDQDATLTAAAKKQQKAAVVAEAVKAKQAIDDALNIEAVTNAKTEGIKTIDAQHQSGAAITLRKAEAKKAIDVEAANVTTAIDQDATLTGAQKTAQKQAVAAQADKAKQAIDVARNADGVDQAKTDGIKAIDAQHQSDAAFATRKAEAKQAIDAKAADVTAAIEQDATLTDAQKTAQKQAVAVQAEKAKQAIDAAGHADAVDQAKTDGIKAIDAQHQSGAAVMVRKAEAKQAIDAEATNVIVAIDQDATLTDAQKTTQKQAVAAQADKAKQAIDAAGDADGVDRAKADGIKAIDAQHQSAIAIATRQTEAKQAIDAEAAKVMAQIDSDNLLSDAQKTAQKQAVTTQATKAKQAIDAAGSADLVEQAKDNGIKAIDAQYQAGKAAPTVKAKSKAKPATSQDHFPKTGEQQSLLMVILGGLLSLGSSLFFTRKKRSH</sequence>
<evidence type="ECO:0000313" key="8">
    <source>
        <dbReference type="EMBL" id="WFB39276.1"/>
    </source>
</evidence>
<feature type="transmembrane region" description="Helical" evidence="6">
    <location>
        <begin position="2137"/>
        <end position="2155"/>
    </location>
</feature>
<keyword evidence="6" id="KW-0472">Membrane</keyword>
<feature type="region of interest" description="Disordered" evidence="5">
    <location>
        <begin position="2110"/>
        <end position="2130"/>
    </location>
</feature>
<evidence type="ECO:0000256" key="6">
    <source>
        <dbReference type="SAM" id="Phobius"/>
    </source>
</evidence>
<keyword evidence="6" id="KW-1133">Transmembrane helix</keyword>
<evidence type="ECO:0000256" key="3">
    <source>
        <dbReference type="ARBA" id="ARBA00022729"/>
    </source>
</evidence>
<dbReference type="InterPro" id="IPR011439">
    <property type="entry name" value="DUF1542"/>
</dbReference>
<dbReference type="InterPro" id="IPR019931">
    <property type="entry name" value="LPXTG_anchor"/>
</dbReference>
<dbReference type="EMBL" id="CP120687">
    <property type="protein sequence ID" value="WFB39276.1"/>
    <property type="molecule type" value="Genomic_DNA"/>
</dbReference>
<feature type="domain" description="Gram-positive cocci surface proteins LPxTG" evidence="7">
    <location>
        <begin position="2128"/>
        <end position="2161"/>
    </location>
</feature>
<name>A0ABY8DWC2_9LACO</name>
<keyword evidence="2" id="KW-0964">Secreted</keyword>